<dbReference type="Proteomes" id="UP000239352">
    <property type="component" value="Unassembled WGS sequence"/>
</dbReference>
<dbReference type="InterPro" id="IPR036514">
    <property type="entry name" value="SGNH_hydro_sf"/>
</dbReference>
<dbReference type="CDD" id="cd01832">
    <property type="entry name" value="SGNH_hydrolase_like_1"/>
    <property type="match status" value="1"/>
</dbReference>
<evidence type="ECO:0000313" key="4">
    <source>
        <dbReference type="Proteomes" id="UP000239352"/>
    </source>
</evidence>
<dbReference type="Pfam" id="PF13472">
    <property type="entry name" value="Lipase_GDSL_2"/>
    <property type="match status" value="1"/>
</dbReference>
<dbReference type="AlphaFoldDB" id="A0A2T0GX63"/>
<comment type="caution">
    <text evidence="3">The sequence shown here is derived from an EMBL/GenBank/DDBJ whole genome shotgun (WGS) entry which is preliminary data.</text>
</comment>
<feature type="domain" description="SGNH hydrolase-type esterase" evidence="2">
    <location>
        <begin position="18"/>
        <end position="191"/>
    </location>
</feature>
<keyword evidence="3" id="KW-0378">Hydrolase</keyword>
<dbReference type="GO" id="GO:0016787">
    <property type="term" value="F:hydrolase activity"/>
    <property type="evidence" value="ECO:0007669"/>
    <property type="project" value="UniProtKB-KW"/>
</dbReference>
<reference evidence="3 4" key="1">
    <citation type="submission" date="2018-03" db="EMBL/GenBank/DDBJ databases">
        <title>Actinopolyspora mortivallis from Sahara, screening for active biomolecules.</title>
        <authorList>
            <person name="Selama O."/>
            <person name="Wellington E.M.H."/>
            <person name="Hacene H."/>
        </authorList>
    </citation>
    <scope>NUCLEOTIDE SEQUENCE [LARGE SCALE GENOMIC DNA]</scope>
    <source>
        <strain evidence="3 4">M5A</strain>
    </source>
</reference>
<dbReference type="PANTHER" id="PTHR43784:SF2">
    <property type="entry name" value="GDSL-LIKE LIPASE_ACYLHYDROLASE, PUTATIVE (AFU_ORTHOLOGUE AFUA_2G00820)-RELATED"/>
    <property type="match status" value="1"/>
</dbReference>
<protein>
    <submittedName>
        <fullName evidence="3">SGNH hydrolase</fullName>
    </submittedName>
</protein>
<dbReference type="EMBL" id="PVSR01000012">
    <property type="protein sequence ID" value="PRW63613.1"/>
    <property type="molecule type" value="Genomic_DNA"/>
</dbReference>
<dbReference type="STRING" id="1050202.GCA_000384035_03233"/>
<feature type="compositionally biased region" description="Basic and acidic residues" evidence="1">
    <location>
        <begin position="269"/>
        <end position="279"/>
    </location>
</feature>
<organism evidence="3 4">
    <name type="scientific">Actinopolyspora mortivallis</name>
    <dbReference type="NCBI Taxonomy" id="33906"/>
    <lineage>
        <taxon>Bacteria</taxon>
        <taxon>Bacillati</taxon>
        <taxon>Actinomycetota</taxon>
        <taxon>Actinomycetes</taxon>
        <taxon>Actinopolysporales</taxon>
        <taxon>Actinopolysporaceae</taxon>
        <taxon>Actinopolyspora</taxon>
    </lineage>
</organism>
<dbReference type="Gene3D" id="3.40.50.1110">
    <property type="entry name" value="SGNH hydrolase"/>
    <property type="match status" value="1"/>
</dbReference>
<dbReference type="SUPFAM" id="SSF52266">
    <property type="entry name" value="SGNH hydrolase"/>
    <property type="match status" value="1"/>
</dbReference>
<proteinExistence type="predicted"/>
<feature type="region of interest" description="Disordered" evidence="1">
    <location>
        <begin position="242"/>
        <end position="279"/>
    </location>
</feature>
<evidence type="ECO:0000313" key="3">
    <source>
        <dbReference type="EMBL" id="PRW63613.1"/>
    </source>
</evidence>
<evidence type="ECO:0000256" key="1">
    <source>
        <dbReference type="SAM" id="MobiDB-lite"/>
    </source>
</evidence>
<keyword evidence="4" id="KW-1185">Reference proteome</keyword>
<accession>A0A2T0GX63</accession>
<sequence length="279" mass="31154">MREPEGDGTASRWNTFVALGDSFTEGLNDPRPEGESFRGWADRLAEGLAAANPELRYANLAVRGKLLDQILDEQLPRVLETQPDLVAFTAGGNDIIRPFTDPDELARRFDEAVARIRAHGAEVLIGTGFDTRQTPVMRLVRGKVGTYNSHLWATAQRHGCHVLDLWSMRVLQDRRAWSADRLHLSPEGHRRVALRAAEVLGLEPAEDWRAPWPPQPHRPWTARRGEDLRWIGHHLGPWVGRRIRGVSSGDGLGPKRPRPLPVESTAPKGSEREPASFPG</sequence>
<name>A0A2T0GX63_ACTMO</name>
<dbReference type="InParanoid" id="A0A2T0GX63"/>
<dbReference type="InterPro" id="IPR013830">
    <property type="entry name" value="SGNH_hydro"/>
</dbReference>
<gene>
    <name evidence="3" type="ORF">CEP50_09720</name>
</gene>
<evidence type="ECO:0000259" key="2">
    <source>
        <dbReference type="Pfam" id="PF13472"/>
    </source>
</evidence>
<dbReference type="InterPro" id="IPR053140">
    <property type="entry name" value="GDSL_Rv0518-like"/>
</dbReference>
<dbReference type="PANTHER" id="PTHR43784">
    <property type="entry name" value="GDSL-LIKE LIPASE/ACYLHYDROLASE, PUTATIVE (AFU_ORTHOLOGUE AFUA_2G00820)-RELATED"/>
    <property type="match status" value="1"/>
</dbReference>